<comment type="caution">
    <text evidence="2">The sequence shown here is derived from an EMBL/GenBank/DDBJ whole genome shotgun (WGS) entry which is preliminary data.</text>
</comment>
<evidence type="ECO:0000313" key="2">
    <source>
        <dbReference type="EMBL" id="GER82696.1"/>
    </source>
</evidence>
<dbReference type="AlphaFoldDB" id="A0A5J4K983"/>
<gene>
    <name evidence="2" type="ORF">KTAU_13330</name>
</gene>
<feature type="region of interest" description="Disordered" evidence="1">
    <location>
        <begin position="1"/>
        <end position="64"/>
    </location>
</feature>
<proteinExistence type="predicted"/>
<sequence length="64" mass="6973">MESQEKGDGLPSQHQLLARSSPGEQGQEEEEGGAVLEADQQQHAQSQAHAEERSADNLRRSMTS</sequence>
<accession>A0A5J4K983</accession>
<feature type="compositionally biased region" description="Low complexity" evidence="1">
    <location>
        <begin position="38"/>
        <end position="48"/>
    </location>
</feature>
<evidence type="ECO:0000256" key="1">
    <source>
        <dbReference type="SAM" id="MobiDB-lite"/>
    </source>
</evidence>
<reference evidence="2 3" key="1">
    <citation type="journal article" date="2019" name="Int. J. Syst. Evol. Microbiol.">
        <title>Thermogemmatispora aurantia sp. nov. and Thermogemmatispora argillosa sp. nov., within the class Ktedonobacteria, and emended description of the genus Thermogemmatispora.</title>
        <authorList>
            <person name="Zheng Y."/>
            <person name="Wang C.M."/>
            <person name="Sakai Y."/>
            <person name="Abe K."/>
            <person name="Yokota A."/>
            <person name="Yabe S."/>
        </authorList>
    </citation>
    <scope>NUCLEOTIDE SEQUENCE [LARGE SCALE GENOMIC DNA]</scope>
    <source>
        <strain evidence="2 3">A1-2</strain>
    </source>
</reference>
<dbReference type="Proteomes" id="UP000334820">
    <property type="component" value="Unassembled WGS sequence"/>
</dbReference>
<dbReference type="EMBL" id="BKZV01000001">
    <property type="protein sequence ID" value="GER82696.1"/>
    <property type="molecule type" value="Genomic_DNA"/>
</dbReference>
<organism evidence="2 3">
    <name type="scientific">Thermogemmatispora aurantia</name>
    <dbReference type="NCBI Taxonomy" id="2045279"/>
    <lineage>
        <taxon>Bacteria</taxon>
        <taxon>Bacillati</taxon>
        <taxon>Chloroflexota</taxon>
        <taxon>Ktedonobacteria</taxon>
        <taxon>Thermogemmatisporales</taxon>
        <taxon>Thermogemmatisporaceae</taxon>
        <taxon>Thermogemmatispora</taxon>
    </lineage>
</organism>
<evidence type="ECO:0000313" key="3">
    <source>
        <dbReference type="Proteomes" id="UP000334820"/>
    </source>
</evidence>
<feature type="compositionally biased region" description="Basic and acidic residues" evidence="1">
    <location>
        <begin position="49"/>
        <end position="64"/>
    </location>
</feature>
<name>A0A5J4K983_9CHLR</name>
<protein>
    <submittedName>
        <fullName evidence="2">Uncharacterized protein</fullName>
    </submittedName>
</protein>
<keyword evidence="3" id="KW-1185">Reference proteome</keyword>